<evidence type="ECO:0000256" key="1">
    <source>
        <dbReference type="ARBA" id="ARBA00023015"/>
    </source>
</evidence>
<organism evidence="5">
    <name type="scientific">Streptomyces sp. NBC_00008</name>
    <dbReference type="NCBI Taxonomy" id="2903610"/>
    <lineage>
        <taxon>Bacteria</taxon>
        <taxon>Bacillati</taxon>
        <taxon>Actinomycetota</taxon>
        <taxon>Actinomycetes</taxon>
        <taxon>Kitasatosporales</taxon>
        <taxon>Streptomycetaceae</taxon>
        <taxon>Streptomyces</taxon>
    </lineage>
</organism>
<sequence>MTSTTDPTRHPDVSEISDLTEGVLSPPRTADVRRHVDGCELCSDVQASLEEIRSLLGSMPAPQAMPIDIADRIDAALADEARAVATVLDAESEGSRAHTDVSRDTEADVSRDVEADVSRDVEADVSRETESAATGQELADRPAGHARAATGPGRRPVRRRRRRAVLGTTLGAAVVGVSVFLLQNIPTSHNSADVSASDQGSSAKKSDSQTFSQSTVQERVQSLLSSGTEPSDPEQSAGQNQAPSIDTKSSPETEPPGSASPQAPLRAPSVTVPSCVEQGIGRNAAVLAVEKGTYQGADAFLVVLPHPTDTTRVEAYVVDAACVGANPAVKGKLLLTHVYARP</sequence>
<evidence type="ECO:0008006" key="6">
    <source>
        <dbReference type="Google" id="ProtNLM"/>
    </source>
</evidence>
<keyword evidence="4" id="KW-0812">Transmembrane</keyword>
<evidence type="ECO:0000256" key="4">
    <source>
        <dbReference type="SAM" id="Phobius"/>
    </source>
</evidence>
<name>A0AAU2VRK6_9ACTN</name>
<dbReference type="Gene3D" id="1.10.10.1320">
    <property type="entry name" value="Anti-sigma factor, zinc-finger domain"/>
    <property type="match status" value="1"/>
</dbReference>
<feature type="compositionally biased region" description="Low complexity" evidence="3">
    <location>
        <begin position="145"/>
        <end position="154"/>
    </location>
</feature>
<accession>A0AAU2VRK6</accession>
<protein>
    <recommendedName>
        <fullName evidence="6">Zinc-finger domain-containing protein</fullName>
    </recommendedName>
</protein>
<feature type="compositionally biased region" description="Polar residues" evidence="3">
    <location>
        <begin position="189"/>
        <end position="252"/>
    </location>
</feature>
<keyword evidence="2" id="KW-0804">Transcription</keyword>
<gene>
    <name evidence="5" type="ORF">OG398_19130</name>
</gene>
<evidence type="ECO:0000313" key="5">
    <source>
        <dbReference type="EMBL" id="WTW70228.1"/>
    </source>
</evidence>
<dbReference type="EMBL" id="CP108313">
    <property type="protein sequence ID" value="WTW70228.1"/>
    <property type="molecule type" value="Genomic_DNA"/>
</dbReference>
<feature type="compositionally biased region" description="Basic and acidic residues" evidence="3">
    <location>
        <begin position="93"/>
        <end position="130"/>
    </location>
</feature>
<keyword evidence="1" id="KW-0805">Transcription regulation</keyword>
<dbReference type="InterPro" id="IPR041916">
    <property type="entry name" value="Anti_sigma_zinc_sf"/>
</dbReference>
<feature type="transmembrane region" description="Helical" evidence="4">
    <location>
        <begin position="164"/>
        <end position="182"/>
    </location>
</feature>
<feature type="region of interest" description="Disordered" evidence="3">
    <location>
        <begin position="89"/>
        <end position="161"/>
    </location>
</feature>
<evidence type="ECO:0000256" key="2">
    <source>
        <dbReference type="ARBA" id="ARBA00023163"/>
    </source>
</evidence>
<keyword evidence="4" id="KW-0472">Membrane</keyword>
<keyword evidence="4" id="KW-1133">Transmembrane helix</keyword>
<feature type="region of interest" description="Disordered" evidence="3">
    <location>
        <begin position="189"/>
        <end position="270"/>
    </location>
</feature>
<reference evidence="5" key="1">
    <citation type="submission" date="2022-10" db="EMBL/GenBank/DDBJ databases">
        <title>The complete genomes of actinobacterial strains from the NBC collection.</title>
        <authorList>
            <person name="Joergensen T.S."/>
            <person name="Alvarez Arevalo M."/>
            <person name="Sterndorff E.B."/>
            <person name="Faurdal D."/>
            <person name="Vuksanovic O."/>
            <person name="Mourched A.-S."/>
            <person name="Charusanti P."/>
            <person name="Shaw S."/>
            <person name="Blin K."/>
            <person name="Weber T."/>
        </authorList>
    </citation>
    <scope>NUCLEOTIDE SEQUENCE</scope>
    <source>
        <strain evidence="5">NBC_00008</strain>
    </source>
</reference>
<proteinExistence type="predicted"/>
<evidence type="ECO:0000256" key="3">
    <source>
        <dbReference type="SAM" id="MobiDB-lite"/>
    </source>
</evidence>
<feature type="region of interest" description="Disordered" evidence="3">
    <location>
        <begin position="1"/>
        <end position="31"/>
    </location>
</feature>
<dbReference type="AlphaFoldDB" id="A0AAU2VRK6"/>